<dbReference type="Proteomes" id="UP000465221">
    <property type="component" value="Unassembled WGS sequence"/>
</dbReference>
<dbReference type="InterPro" id="IPR036291">
    <property type="entry name" value="NAD(P)-bd_dom_sf"/>
</dbReference>
<dbReference type="FunFam" id="3.40.50.720:FF:000426">
    <property type="entry name" value="Aldehyde reductase 2"/>
    <property type="match status" value="1"/>
</dbReference>
<accession>A0A8H3RS51</accession>
<evidence type="ECO:0000256" key="3">
    <source>
        <dbReference type="SAM" id="MobiDB-lite"/>
    </source>
</evidence>
<protein>
    <submittedName>
        <fullName evidence="5">Uncharacterized oxidoreductase C513.07</fullName>
    </submittedName>
</protein>
<name>A0A8H3RS51_9EURO</name>
<proteinExistence type="inferred from homology"/>
<dbReference type="PANTHER" id="PTHR10366:SF812">
    <property type="entry name" value="VPS9 DOMAIN-CONTAINING PROTEIN"/>
    <property type="match status" value="1"/>
</dbReference>
<dbReference type="EMBL" id="BLKC01000026">
    <property type="protein sequence ID" value="GFF35691.1"/>
    <property type="molecule type" value="Genomic_DNA"/>
</dbReference>
<evidence type="ECO:0000259" key="4">
    <source>
        <dbReference type="Pfam" id="PF01370"/>
    </source>
</evidence>
<dbReference type="InterPro" id="IPR001509">
    <property type="entry name" value="Epimerase_deHydtase"/>
</dbReference>
<dbReference type="InterPro" id="IPR050425">
    <property type="entry name" value="NAD(P)_dehydrat-like"/>
</dbReference>
<sequence>MTRQLVFITGATGFIGSATAIAALKAGYRLRICVRKPSDKLQDLLSGYSEQVEFVTVSDWTAEGEFRGLLDGADYVIHLAHPLPSGTDKEYYFTPAVKATTALLKEAARVPSIKKVVITSSIAALMPLDGIPSGGVVKEDNDWDFDVDVTEDFTASNDPRGIPMRLYHASKLLANKTAWELQKTAKPQYALVTLHPAFVYGRNPAQTTAAEIQESSNGLLWYAIMAGIPHHSYSQVPGVHINDVVEAHLKALDPAIPDGSRYLLSAKGGTWKEVADVIQRNYPDLGAKITPDIEEEFLSTDSSKAEAELGMRWHSWEQMVRDVVDQQLEFPGTISTSTPVDHGFRVLDDDPMYGNAYGWPRQSWRIDPAPIANGLHRPYDSQPTIFQRGLVANDTSPEEHSDPAAVCHADLRSLGKQDAYLDLDYDSLLFVDLDGKPVDGRTCNIIYEDDDPHSEVRIVLNEKGKVVDMYMGDPDAGLWTREALKNSNWDKVTVDPTTVTVTTGVPAGSEPRPTFPASTTGPQTRSGSVVTPAPFAYRH</sequence>
<comment type="caution">
    <text evidence="5">The sequence shown here is derived from an EMBL/GenBank/DDBJ whole genome shotgun (WGS) entry which is preliminary data.</text>
</comment>
<dbReference type="AlphaFoldDB" id="A0A8H3RS51"/>
<feature type="compositionally biased region" description="Polar residues" evidence="3">
    <location>
        <begin position="516"/>
        <end position="529"/>
    </location>
</feature>
<comment type="similarity">
    <text evidence="2">Belongs to the NAD(P)-dependent epimerase/dehydratase family. Dihydroflavonol-4-reductase subfamily.</text>
</comment>
<organism evidence="5 6">
    <name type="scientific">Aspergillus udagawae</name>
    <dbReference type="NCBI Taxonomy" id="91492"/>
    <lineage>
        <taxon>Eukaryota</taxon>
        <taxon>Fungi</taxon>
        <taxon>Dikarya</taxon>
        <taxon>Ascomycota</taxon>
        <taxon>Pezizomycotina</taxon>
        <taxon>Eurotiomycetes</taxon>
        <taxon>Eurotiomycetidae</taxon>
        <taxon>Eurotiales</taxon>
        <taxon>Aspergillaceae</taxon>
        <taxon>Aspergillus</taxon>
        <taxon>Aspergillus subgen. Fumigati</taxon>
    </lineage>
</organism>
<keyword evidence="1" id="KW-0560">Oxidoreductase</keyword>
<evidence type="ECO:0000313" key="6">
    <source>
        <dbReference type="Proteomes" id="UP000465221"/>
    </source>
</evidence>
<gene>
    <name evidence="5" type="ORF">IFM46972_04643</name>
</gene>
<dbReference type="SUPFAM" id="SSF51735">
    <property type="entry name" value="NAD(P)-binding Rossmann-fold domains"/>
    <property type="match status" value="1"/>
</dbReference>
<reference evidence="5 6" key="1">
    <citation type="submission" date="2020-01" db="EMBL/GenBank/DDBJ databases">
        <title>Draft genome sequence of Aspergillus udagawae IFM 46972.</title>
        <authorList>
            <person name="Takahashi H."/>
            <person name="Yaguchi T."/>
        </authorList>
    </citation>
    <scope>NUCLEOTIDE SEQUENCE [LARGE SCALE GENOMIC DNA]</scope>
    <source>
        <strain evidence="5 6">IFM 46972</strain>
    </source>
</reference>
<feature type="domain" description="NAD-dependent epimerase/dehydratase" evidence="4">
    <location>
        <begin position="6"/>
        <end position="254"/>
    </location>
</feature>
<feature type="region of interest" description="Disordered" evidence="3">
    <location>
        <begin position="502"/>
        <end position="539"/>
    </location>
</feature>
<dbReference type="GO" id="GO:0016616">
    <property type="term" value="F:oxidoreductase activity, acting on the CH-OH group of donors, NAD or NADP as acceptor"/>
    <property type="evidence" value="ECO:0007669"/>
    <property type="project" value="TreeGrafter"/>
</dbReference>
<dbReference type="Gene3D" id="3.40.50.720">
    <property type="entry name" value="NAD(P)-binding Rossmann-like Domain"/>
    <property type="match status" value="1"/>
</dbReference>
<evidence type="ECO:0000313" key="5">
    <source>
        <dbReference type="EMBL" id="GFF35691.1"/>
    </source>
</evidence>
<dbReference type="Pfam" id="PF01370">
    <property type="entry name" value="Epimerase"/>
    <property type="match status" value="1"/>
</dbReference>
<evidence type="ECO:0000256" key="2">
    <source>
        <dbReference type="ARBA" id="ARBA00023445"/>
    </source>
</evidence>
<dbReference type="PANTHER" id="PTHR10366">
    <property type="entry name" value="NAD DEPENDENT EPIMERASE/DEHYDRATASE"/>
    <property type="match status" value="1"/>
</dbReference>
<evidence type="ECO:0000256" key="1">
    <source>
        <dbReference type="ARBA" id="ARBA00023002"/>
    </source>
</evidence>